<evidence type="ECO:0000259" key="1">
    <source>
        <dbReference type="Pfam" id="PF00561"/>
    </source>
</evidence>
<sequence>MPHVSSNGQTLYFEDQGPRDGPPLVFLPGLGGDHRAFAVAMRHFSRRYRVLGLDHRDVGRSSRAEGDYTIADLAEDAAGWIEAIGLPPAVVVGQSMGGLVAQELAMRRPGAVRGLVLASSHAGADTWRKVLLQSWIDLRAKCEPAEFTRLVLPWLVAPAFFDHPAQVEGLIRFAERNEYPQDADSYARQARAARSHEARGRLGHISCPTLVLVGSRDLVNPPEKSAELAELIPGARLVQLPEVGHLPHIEAGAAFRSAIDAFLDTL</sequence>
<evidence type="ECO:0000313" key="3">
    <source>
        <dbReference type="Proteomes" id="UP000280296"/>
    </source>
</evidence>
<dbReference type="PANTHER" id="PTHR43433">
    <property type="entry name" value="HYDROLASE, ALPHA/BETA FOLD FAMILY PROTEIN"/>
    <property type="match status" value="1"/>
</dbReference>
<protein>
    <submittedName>
        <fullName evidence="2">Alpha/beta fold hydrolase</fullName>
    </submittedName>
</protein>
<dbReference type="InterPro" id="IPR029058">
    <property type="entry name" value="AB_hydrolase_fold"/>
</dbReference>
<dbReference type="OrthoDB" id="9775557at2"/>
<accession>A0A432MJ57</accession>
<dbReference type="AlphaFoldDB" id="A0A432MJ57"/>
<dbReference type="Gene3D" id="3.40.50.1820">
    <property type="entry name" value="alpha/beta hydrolase"/>
    <property type="match status" value="1"/>
</dbReference>
<feature type="domain" description="AB hydrolase-1" evidence="1">
    <location>
        <begin position="22"/>
        <end position="250"/>
    </location>
</feature>
<dbReference type="RefSeq" id="WP_126725967.1">
    <property type="nucleotide sequence ID" value="NZ_RYZH01000024.1"/>
</dbReference>
<dbReference type="InterPro" id="IPR000073">
    <property type="entry name" value="AB_hydrolase_1"/>
</dbReference>
<keyword evidence="2" id="KW-0378">Hydrolase</keyword>
<dbReference type="GO" id="GO:0004806">
    <property type="term" value="F:triacylglycerol lipase activity"/>
    <property type="evidence" value="ECO:0007669"/>
    <property type="project" value="TreeGrafter"/>
</dbReference>
<organism evidence="2 3">
    <name type="scientific">Tautonia sociabilis</name>
    <dbReference type="NCBI Taxonomy" id="2080755"/>
    <lineage>
        <taxon>Bacteria</taxon>
        <taxon>Pseudomonadati</taxon>
        <taxon>Planctomycetota</taxon>
        <taxon>Planctomycetia</taxon>
        <taxon>Isosphaerales</taxon>
        <taxon>Isosphaeraceae</taxon>
        <taxon>Tautonia</taxon>
    </lineage>
</organism>
<dbReference type="Proteomes" id="UP000280296">
    <property type="component" value="Unassembled WGS sequence"/>
</dbReference>
<name>A0A432MJ57_9BACT</name>
<dbReference type="GO" id="GO:0046503">
    <property type="term" value="P:glycerolipid catabolic process"/>
    <property type="evidence" value="ECO:0007669"/>
    <property type="project" value="TreeGrafter"/>
</dbReference>
<dbReference type="SUPFAM" id="SSF53474">
    <property type="entry name" value="alpha/beta-Hydrolases"/>
    <property type="match status" value="1"/>
</dbReference>
<dbReference type="Pfam" id="PF00561">
    <property type="entry name" value="Abhydrolase_1"/>
    <property type="match status" value="1"/>
</dbReference>
<dbReference type="PANTHER" id="PTHR43433:SF5">
    <property type="entry name" value="AB HYDROLASE-1 DOMAIN-CONTAINING PROTEIN"/>
    <property type="match status" value="1"/>
</dbReference>
<dbReference type="PRINTS" id="PR00111">
    <property type="entry name" value="ABHYDROLASE"/>
</dbReference>
<gene>
    <name evidence="2" type="ORF">TsocGM_13500</name>
</gene>
<dbReference type="EMBL" id="RYZH01000024">
    <property type="protein sequence ID" value="RUL87235.1"/>
    <property type="molecule type" value="Genomic_DNA"/>
</dbReference>
<reference evidence="2 3" key="1">
    <citation type="submission" date="2018-12" db="EMBL/GenBank/DDBJ databases">
        <authorList>
            <person name="Toschakov S.V."/>
        </authorList>
    </citation>
    <scope>NUCLEOTIDE SEQUENCE [LARGE SCALE GENOMIC DNA]</scope>
    <source>
        <strain evidence="2 3">GM2012</strain>
    </source>
</reference>
<proteinExistence type="predicted"/>
<dbReference type="InterPro" id="IPR050471">
    <property type="entry name" value="AB_hydrolase"/>
</dbReference>
<reference evidence="2 3" key="2">
    <citation type="submission" date="2019-01" db="EMBL/GenBank/DDBJ databases">
        <title>Tautonia sociabilis, a novel thermotolerant planctomycete of Isosphaeraceae family, isolated from a 4000 m deep subterranean habitat.</title>
        <authorList>
            <person name="Kovaleva O.L."/>
            <person name="Elcheninov A.G."/>
            <person name="Van Heerden E."/>
            <person name="Toshchakov S.V."/>
            <person name="Novikov A."/>
            <person name="Bonch-Osmolovskaya E.A."/>
            <person name="Kublanov I.V."/>
        </authorList>
    </citation>
    <scope>NUCLEOTIDE SEQUENCE [LARGE SCALE GENOMIC DNA]</scope>
    <source>
        <strain evidence="2 3">GM2012</strain>
    </source>
</reference>
<evidence type="ECO:0000313" key="2">
    <source>
        <dbReference type="EMBL" id="RUL87235.1"/>
    </source>
</evidence>
<keyword evidence="3" id="KW-1185">Reference proteome</keyword>
<comment type="caution">
    <text evidence="2">The sequence shown here is derived from an EMBL/GenBank/DDBJ whole genome shotgun (WGS) entry which is preliminary data.</text>
</comment>